<name>A0ABZ1KAN8_9ACTN</name>
<sequence>MTGDKRDPVVVPVRKRRLKDRLPVRLRHHWKPAGALCAGLAVAVYFFGDARVSPYVTSSSRVEADAITQSIEGTVDLYDASVSHSIQLTYEQTDFNKMMKEFEDEGTKDYISADLTIDGVHLEDVGIRLKGNSTLMSLRSNGKGMPGGGRNMPGNAGDQQGAPPAADQGAGGGRGRGQNTGGGPGATEQQPGQKAENGATGGPPTATAGQDGTAGAPAGGQGNAGGGPGGMVQYDLSAKKPEELPWLIKIDEYIEGRAYQGEREISLRPGANEQVPLNEALSLSLTESSGQPAEAYSFTSVQVNNRPAATRLMVDNPDTDYAQAVGDGNGVLYKARAGGSFADRGDDPSDYETSFRQLNKVGSQDLKPVMKLIKWVDEASDKEFEEELHKHVDVDSLAAYIAMQNLLLNFDDISGPGKNYMLYYDLDTKKFSVLGWDFNLTFSGDTAAGPDDKVGMGDMGGGRGRGGAGQNGEGGPGRPEGGLPEGMPAMPEGMPEMPEGMEMPEGLPGGGNGEAGRGGSMGGNALKDRFLESDAFDAVYKAAYKKVYAKTFGSGTATEALDTIAAQAREAAGPSKELDAAVEKLRTTVTERTAALAKNKQVTG</sequence>
<dbReference type="PANTHER" id="PTHR40050:SF1">
    <property type="entry name" value="INNER SPORE COAT PROTEIN H"/>
    <property type="match status" value="1"/>
</dbReference>
<feature type="compositionally biased region" description="Low complexity" evidence="1">
    <location>
        <begin position="152"/>
        <end position="168"/>
    </location>
</feature>
<keyword evidence="2" id="KW-0418">Kinase</keyword>
<dbReference type="Pfam" id="PF08757">
    <property type="entry name" value="CotH"/>
    <property type="match status" value="1"/>
</dbReference>
<feature type="region of interest" description="Disordered" evidence="1">
    <location>
        <begin position="136"/>
        <end position="234"/>
    </location>
</feature>
<evidence type="ECO:0000313" key="2">
    <source>
        <dbReference type="EMBL" id="WTP68646.1"/>
    </source>
</evidence>
<accession>A0ABZ1KAN8</accession>
<reference evidence="2 3" key="1">
    <citation type="submission" date="2022-10" db="EMBL/GenBank/DDBJ databases">
        <title>The complete genomes of actinobacterial strains from the NBC collection.</title>
        <authorList>
            <person name="Joergensen T.S."/>
            <person name="Alvarez Arevalo M."/>
            <person name="Sterndorff E.B."/>
            <person name="Faurdal D."/>
            <person name="Vuksanovic O."/>
            <person name="Mourched A.-S."/>
            <person name="Charusanti P."/>
            <person name="Shaw S."/>
            <person name="Blin K."/>
            <person name="Weber T."/>
        </authorList>
    </citation>
    <scope>NUCLEOTIDE SEQUENCE [LARGE SCALE GENOMIC DNA]</scope>
    <source>
        <strain evidence="2 3">NBC_00185</strain>
    </source>
</reference>
<evidence type="ECO:0000256" key="1">
    <source>
        <dbReference type="SAM" id="MobiDB-lite"/>
    </source>
</evidence>
<keyword evidence="3" id="KW-1185">Reference proteome</keyword>
<feature type="compositionally biased region" description="Gly residues" evidence="1">
    <location>
        <begin position="457"/>
        <end position="484"/>
    </location>
</feature>
<gene>
    <name evidence="2" type="ORF">OG560_25755</name>
</gene>
<feature type="region of interest" description="Disordered" evidence="1">
    <location>
        <begin position="447"/>
        <end position="493"/>
    </location>
</feature>
<evidence type="ECO:0000313" key="3">
    <source>
        <dbReference type="Proteomes" id="UP001622496"/>
    </source>
</evidence>
<protein>
    <submittedName>
        <fullName evidence="2">CotH kinase family protein</fullName>
    </submittedName>
</protein>
<feature type="compositionally biased region" description="Gly residues" evidence="1">
    <location>
        <begin position="169"/>
        <end position="185"/>
    </location>
</feature>
<keyword evidence="2" id="KW-0808">Transferase</keyword>
<organism evidence="2 3">
    <name type="scientific">[Kitasatospora] papulosa</name>
    <dbReference type="NCBI Taxonomy" id="1464011"/>
    <lineage>
        <taxon>Bacteria</taxon>
        <taxon>Bacillati</taxon>
        <taxon>Actinomycetota</taxon>
        <taxon>Actinomycetes</taxon>
        <taxon>Kitasatosporales</taxon>
        <taxon>Streptomycetaceae</taxon>
        <taxon>Streptomyces</taxon>
    </lineage>
</organism>
<dbReference type="PANTHER" id="PTHR40050">
    <property type="entry name" value="INNER SPORE COAT PROTEIN H"/>
    <property type="match status" value="1"/>
</dbReference>
<feature type="compositionally biased region" description="Low complexity" evidence="1">
    <location>
        <begin position="202"/>
        <end position="216"/>
    </location>
</feature>
<dbReference type="InterPro" id="IPR014867">
    <property type="entry name" value="Spore_coat_CotH_CotH2/3/7"/>
</dbReference>
<dbReference type="RefSeq" id="WP_406188719.1">
    <property type="nucleotide sequence ID" value="NZ_CP108135.1"/>
</dbReference>
<feature type="compositionally biased region" description="Gly residues" evidence="1">
    <location>
        <begin position="217"/>
        <end position="230"/>
    </location>
</feature>
<dbReference type="EMBL" id="CP108135">
    <property type="protein sequence ID" value="WTP68646.1"/>
    <property type="molecule type" value="Genomic_DNA"/>
</dbReference>
<dbReference type="Proteomes" id="UP001622496">
    <property type="component" value="Chromosome"/>
</dbReference>
<proteinExistence type="predicted"/>
<dbReference type="GO" id="GO:0016301">
    <property type="term" value="F:kinase activity"/>
    <property type="evidence" value="ECO:0007669"/>
    <property type="project" value="UniProtKB-KW"/>
</dbReference>